<proteinExistence type="predicted"/>
<sequence length="98" mass="11186">MKRFDHLGIPLSLRNVDGLDRHDMSWPGRQQHELIGEEYRLTGVVRDQQRRGRASRPDIEQKPPQAICGLLVERHERFIEQKQVGLGGEGPGQRHASG</sequence>
<gene>
    <name evidence="1" type="ORF">AUC71_05735</name>
</gene>
<organism evidence="1 2">
    <name type="scientific">Methyloceanibacter marginalis</name>
    <dbReference type="NCBI Taxonomy" id="1774971"/>
    <lineage>
        <taxon>Bacteria</taxon>
        <taxon>Pseudomonadati</taxon>
        <taxon>Pseudomonadota</taxon>
        <taxon>Alphaproteobacteria</taxon>
        <taxon>Hyphomicrobiales</taxon>
        <taxon>Hyphomicrobiaceae</taxon>
        <taxon>Methyloceanibacter</taxon>
    </lineage>
</organism>
<evidence type="ECO:0000313" key="1">
    <source>
        <dbReference type="EMBL" id="ODS04122.1"/>
    </source>
</evidence>
<name>A0A1E3WF24_9HYPH</name>
<protein>
    <submittedName>
        <fullName evidence="1">Uncharacterized protein</fullName>
    </submittedName>
</protein>
<evidence type="ECO:0000313" key="2">
    <source>
        <dbReference type="Proteomes" id="UP000095042"/>
    </source>
</evidence>
<dbReference type="EMBL" id="LPWD01000010">
    <property type="protein sequence ID" value="ODS04122.1"/>
    <property type="molecule type" value="Genomic_DNA"/>
</dbReference>
<dbReference type="RefSeq" id="WP_069622675.1">
    <property type="nucleotide sequence ID" value="NZ_LPWD01000010.1"/>
</dbReference>
<accession>A0A1E3WF24</accession>
<dbReference type="AntiFam" id="ANF00095">
    <property type="entry name" value="Shadow ORF (opposite ABC transporters)"/>
</dbReference>
<reference evidence="1 2" key="1">
    <citation type="journal article" date="2016" name="Environ. Microbiol.">
        <title>New Methyloceanibacter diversity from North Sea sediments includes methanotroph containing solely the soluble methane monooxygenase.</title>
        <authorList>
            <person name="Vekeman B."/>
            <person name="Kerckhof F.M."/>
            <person name="Cremers G."/>
            <person name="de Vos P."/>
            <person name="Vandamme P."/>
            <person name="Boon N."/>
            <person name="Op den Camp H.J."/>
            <person name="Heylen K."/>
        </authorList>
    </citation>
    <scope>NUCLEOTIDE SEQUENCE [LARGE SCALE GENOMIC DNA]</scope>
    <source>
        <strain evidence="1 2">R-67177</strain>
    </source>
</reference>
<dbReference type="Proteomes" id="UP000095042">
    <property type="component" value="Unassembled WGS sequence"/>
</dbReference>
<comment type="caution">
    <text evidence="1">The sequence shown here is derived from an EMBL/GenBank/DDBJ whole genome shotgun (WGS) entry which is preliminary data.</text>
</comment>
<dbReference type="AntiFam" id="ANF00142">
    <property type="entry name" value="Shadow ORF (opposite yadG)"/>
</dbReference>
<keyword evidence="2" id="KW-1185">Reference proteome</keyword>
<dbReference type="AlphaFoldDB" id="A0A1E3WF24"/>